<gene>
    <name evidence="1" type="ORF">B0F90DRAFT_1817816</name>
</gene>
<dbReference type="AlphaFoldDB" id="A0AAD4QKG1"/>
<organism evidence="1 2">
    <name type="scientific">Multifurca ochricompacta</name>
    <dbReference type="NCBI Taxonomy" id="376703"/>
    <lineage>
        <taxon>Eukaryota</taxon>
        <taxon>Fungi</taxon>
        <taxon>Dikarya</taxon>
        <taxon>Basidiomycota</taxon>
        <taxon>Agaricomycotina</taxon>
        <taxon>Agaricomycetes</taxon>
        <taxon>Russulales</taxon>
        <taxon>Russulaceae</taxon>
        <taxon>Multifurca</taxon>
    </lineage>
</organism>
<sequence>MSTLVLTMPPSPELPLNYEHRTLRAHDTHKTGGPSIYLKNTTWLRGQSIMRGTLSSPRGTFDVVAKLGTSTNTINSLKKELSFYHKLRHLQGVCIPKCFGYFFNPSEGQTFGCLILEYSGKPIRSTYDSQDDVPFALRVNIVSALKNIHDAGVVHGGFGIFDVLIASGKPFLINFKTASEKVCERRMDIVNGAIAPRREQFGCPELHRVCVDFRIWKPRTFNFDGQRFPVEDVSSPAALAEKISGDSGLIDKSRTEAVHATVRHLLDFYREEFPGLEDWHKRWLAAGSPLPAQTTAEEGGNDVASDLWNLQIPIRSPMAVHALT</sequence>
<dbReference type="EMBL" id="WTXG01000020">
    <property type="protein sequence ID" value="KAI0300017.1"/>
    <property type="molecule type" value="Genomic_DNA"/>
</dbReference>
<name>A0AAD4QKG1_9AGAM</name>
<dbReference type="Proteomes" id="UP001203297">
    <property type="component" value="Unassembled WGS sequence"/>
</dbReference>
<evidence type="ECO:0000313" key="2">
    <source>
        <dbReference type="Proteomes" id="UP001203297"/>
    </source>
</evidence>
<evidence type="ECO:0008006" key="3">
    <source>
        <dbReference type="Google" id="ProtNLM"/>
    </source>
</evidence>
<dbReference type="SUPFAM" id="SSF56112">
    <property type="entry name" value="Protein kinase-like (PK-like)"/>
    <property type="match status" value="1"/>
</dbReference>
<dbReference type="Gene3D" id="1.10.510.10">
    <property type="entry name" value="Transferase(Phosphotransferase) domain 1"/>
    <property type="match status" value="1"/>
</dbReference>
<reference evidence="1" key="1">
    <citation type="journal article" date="2022" name="New Phytol.">
        <title>Evolutionary transition to the ectomycorrhizal habit in the genomes of a hyperdiverse lineage of mushroom-forming fungi.</title>
        <authorList>
            <person name="Looney B."/>
            <person name="Miyauchi S."/>
            <person name="Morin E."/>
            <person name="Drula E."/>
            <person name="Courty P.E."/>
            <person name="Kohler A."/>
            <person name="Kuo A."/>
            <person name="LaButti K."/>
            <person name="Pangilinan J."/>
            <person name="Lipzen A."/>
            <person name="Riley R."/>
            <person name="Andreopoulos W."/>
            <person name="He G."/>
            <person name="Johnson J."/>
            <person name="Nolan M."/>
            <person name="Tritt A."/>
            <person name="Barry K.W."/>
            <person name="Grigoriev I.V."/>
            <person name="Nagy L.G."/>
            <person name="Hibbett D."/>
            <person name="Henrissat B."/>
            <person name="Matheny P.B."/>
            <person name="Labbe J."/>
            <person name="Martin F.M."/>
        </authorList>
    </citation>
    <scope>NUCLEOTIDE SEQUENCE</scope>
    <source>
        <strain evidence="1">BPL690</strain>
    </source>
</reference>
<accession>A0AAD4QKG1</accession>
<protein>
    <recommendedName>
        <fullName evidence="3">Protein kinase domain-containing protein</fullName>
    </recommendedName>
</protein>
<proteinExistence type="predicted"/>
<dbReference type="InterPro" id="IPR011009">
    <property type="entry name" value="Kinase-like_dom_sf"/>
</dbReference>
<keyword evidence="2" id="KW-1185">Reference proteome</keyword>
<comment type="caution">
    <text evidence="1">The sequence shown here is derived from an EMBL/GenBank/DDBJ whole genome shotgun (WGS) entry which is preliminary data.</text>
</comment>
<evidence type="ECO:0000313" key="1">
    <source>
        <dbReference type="EMBL" id="KAI0300017.1"/>
    </source>
</evidence>